<accession>A0A151NB43</accession>
<organism evidence="1 2">
    <name type="scientific">Alligator mississippiensis</name>
    <name type="common">American alligator</name>
    <dbReference type="NCBI Taxonomy" id="8496"/>
    <lineage>
        <taxon>Eukaryota</taxon>
        <taxon>Metazoa</taxon>
        <taxon>Chordata</taxon>
        <taxon>Craniata</taxon>
        <taxon>Vertebrata</taxon>
        <taxon>Euteleostomi</taxon>
        <taxon>Archelosauria</taxon>
        <taxon>Archosauria</taxon>
        <taxon>Crocodylia</taxon>
        <taxon>Alligatoridae</taxon>
        <taxon>Alligatorinae</taxon>
        <taxon>Alligator</taxon>
    </lineage>
</organism>
<dbReference type="EMBL" id="AKHW03003627">
    <property type="protein sequence ID" value="KYO34006.1"/>
    <property type="molecule type" value="Genomic_DNA"/>
</dbReference>
<dbReference type="STRING" id="8496.A0A151NB43"/>
<dbReference type="AlphaFoldDB" id="A0A151NB43"/>
<keyword evidence="2" id="KW-1185">Reference proteome</keyword>
<proteinExistence type="predicted"/>
<reference evidence="1 2" key="1">
    <citation type="journal article" date="2012" name="Genome Biol.">
        <title>Sequencing three crocodilian genomes to illuminate the evolution of archosaurs and amniotes.</title>
        <authorList>
            <person name="St John J.A."/>
            <person name="Braun E.L."/>
            <person name="Isberg S.R."/>
            <person name="Miles L.G."/>
            <person name="Chong A.Y."/>
            <person name="Gongora J."/>
            <person name="Dalzell P."/>
            <person name="Moran C."/>
            <person name="Bed'hom B."/>
            <person name="Abzhanov A."/>
            <person name="Burgess S.C."/>
            <person name="Cooksey A.M."/>
            <person name="Castoe T.A."/>
            <person name="Crawford N.G."/>
            <person name="Densmore L.D."/>
            <person name="Drew J.C."/>
            <person name="Edwards S.V."/>
            <person name="Faircloth B.C."/>
            <person name="Fujita M.K."/>
            <person name="Greenwold M.J."/>
            <person name="Hoffmann F.G."/>
            <person name="Howard J.M."/>
            <person name="Iguchi T."/>
            <person name="Janes D.E."/>
            <person name="Khan S.Y."/>
            <person name="Kohno S."/>
            <person name="de Koning A.J."/>
            <person name="Lance S.L."/>
            <person name="McCarthy F.M."/>
            <person name="McCormack J.E."/>
            <person name="Merchant M.E."/>
            <person name="Peterson D.G."/>
            <person name="Pollock D.D."/>
            <person name="Pourmand N."/>
            <person name="Raney B.J."/>
            <person name="Roessler K.A."/>
            <person name="Sanford J.R."/>
            <person name="Sawyer R.H."/>
            <person name="Schmidt C.J."/>
            <person name="Triplett E.W."/>
            <person name="Tuberville T.D."/>
            <person name="Venegas-Anaya M."/>
            <person name="Howard J.T."/>
            <person name="Jarvis E.D."/>
            <person name="Guillette L.J.Jr."/>
            <person name="Glenn T.C."/>
            <person name="Green R.E."/>
            <person name="Ray D.A."/>
        </authorList>
    </citation>
    <scope>NUCLEOTIDE SEQUENCE [LARGE SCALE GENOMIC DNA]</scope>
    <source>
        <strain evidence="1">KSC_2009_1</strain>
    </source>
</reference>
<sequence>MRELEMNWYLNICELSYEHTVAYTTGMPHRTVSRGIFSSLLSDKCIEAGLDSPACNPKTQRKMLYEKPIEARFHSGTGIKNTAWYKS</sequence>
<comment type="caution">
    <text evidence="1">The sequence shown here is derived from an EMBL/GenBank/DDBJ whole genome shotgun (WGS) entry which is preliminary data.</text>
</comment>
<evidence type="ECO:0000313" key="1">
    <source>
        <dbReference type="EMBL" id="KYO34006.1"/>
    </source>
</evidence>
<name>A0A151NB43_ALLMI</name>
<gene>
    <name evidence="1" type="ORF">Y1Q_0024600</name>
</gene>
<protein>
    <submittedName>
        <fullName evidence="1">Uncharacterized protein</fullName>
    </submittedName>
</protein>
<dbReference type="Proteomes" id="UP000050525">
    <property type="component" value="Unassembled WGS sequence"/>
</dbReference>
<evidence type="ECO:0000313" key="2">
    <source>
        <dbReference type="Proteomes" id="UP000050525"/>
    </source>
</evidence>